<dbReference type="NCBIfam" id="TIGR02757">
    <property type="entry name" value="TIGR02757 family protein"/>
    <property type="match status" value="1"/>
</dbReference>
<evidence type="ECO:0000313" key="1">
    <source>
        <dbReference type="EMBL" id="PWB02727.1"/>
    </source>
</evidence>
<gene>
    <name evidence="1" type="ORF">C5O23_05775</name>
</gene>
<protein>
    <submittedName>
        <fullName evidence="1">TIGR02757 family protein</fullName>
    </submittedName>
</protein>
<name>A0A2V1IP61_9BACT</name>
<dbReference type="Proteomes" id="UP000244905">
    <property type="component" value="Unassembled WGS sequence"/>
</dbReference>
<keyword evidence="2" id="KW-1185">Reference proteome</keyword>
<accession>A0A2V1IP61</accession>
<dbReference type="InterPro" id="IPR014127">
    <property type="entry name" value="CHP02757"/>
</dbReference>
<dbReference type="RefSeq" id="WP_107032001.1">
    <property type="nucleotide sequence ID" value="NZ_CAOLYA010000008.1"/>
</dbReference>
<dbReference type="Pfam" id="PF09674">
    <property type="entry name" value="DUF2400"/>
    <property type="match status" value="1"/>
</dbReference>
<organism evidence="1 2">
    <name type="scientific">Duncaniella muris</name>
    <dbReference type="NCBI Taxonomy" id="2094150"/>
    <lineage>
        <taxon>Bacteria</taxon>
        <taxon>Pseudomonadati</taxon>
        <taxon>Bacteroidota</taxon>
        <taxon>Bacteroidia</taxon>
        <taxon>Bacteroidales</taxon>
        <taxon>Muribaculaceae</taxon>
        <taxon>Duncaniella</taxon>
    </lineage>
</organism>
<dbReference type="EMBL" id="PUEC01000010">
    <property type="protein sequence ID" value="PWB02727.1"/>
    <property type="molecule type" value="Genomic_DNA"/>
</dbReference>
<evidence type="ECO:0000313" key="2">
    <source>
        <dbReference type="Proteomes" id="UP000244905"/>
    </source>
</evidence>
<reference evidence="2" key="1">
    <citation type="submission" date="2018-02" db="EMBL/GenBank/DDBJ databases">
        <authorList>
            <person name="Clavel T."/>
            <person name="Strowig T."/>
        </authorList>
    </citation>
    <scope>NUCLEOTIDE SEQUENCE [LARGE SCALE GENOMIC DNA]</scope>
    <source>
        <strain evidence="2">DSM 103720</strain>
    </source>
</reference>
<proteinExistence type="predicted"/>
<comment type="caution">
    <text evidence="1">The sequence shown here is derived from an EMBL/GenBank/DDBJ whole genome shotgun (WGS) entry which is preliminary data.</text>
</comment>
<dbReference type="GeneID" id="82525850"/>
<dbReference type="AlphaFoldDB" id="A0A2V1IP61"/>
<sequence>MTDRDLKDLLDTEAARINSPSFIGDDPVQFPRRFSDLRDIEIASLLTSGIAWGNRKMICRDCDKLLAMMDNSPYRFMMDKAYEALPDEVNVHRTFFIRHLKHYLRGLREIYSRHGTLQDFARHEHVASSEAPAWALVAGINRELAAAEPGKSDLASRCLPQNLTTSALKRVNMALRWLVRNDGIVDLGVWDVIEPSQLYIPLDVHVGDISRELGLLTRKANDRKAVNEVTAHLRRFNPSDPTVYDFALFGIGMKL</sequence>